<organism evidence="6 7">
    <name type="scientific">Candidatus Promineifilum breve</name>
    <dbReference type="NCBI Taxonomy" id="1806508"/>
    <lineage>
        <taxon>Bacteria</taxon>
        <taxon>Bacillati</taxon>
        <taxon>Chloroflexota</taxon>
        <taxon>Ardenticatenia</taxon>
        <taxon>Candidatus Promineifilales</taxon>
        <taxon>Candidatus Promineifilaceae</taxon>
        <taxon>Candidatus Promineifilum</taxon>
    </lineage>
</organism>
<gene>
    <name evidence="4 6" type="primary">rpsR</name>
    <name evidence="6" type="ORF">CFX0092_A0671</name>
</gene>
<dbReference type="HAMAP" id="MF_00270">
    <property type="entry name" value="Ribosomal_bS18"/>
    <property type="match status" value="1"/>
</dbReference>
<evidence type="ECO:0000256" key="4">
    <source>
        <dbReference type="HAMAP-Rule" id="MF_00270"/>
    </source>
</evidence>
<comment type="subunit">
    <text evidence="4">Part of the 30S ribosomal subunit. Forms a tight heterodimer with protein bS6.</text>
</comment>
<dbReference type="PRINTS" id="PR00974">
    <property type="entry name" value="RIBOSOMALS18"/>
</dbReference>
<dbReference type="SUPFAM" id="SSF46911">
    <property type="entry name" value="Ribosomal protein S18"/>
    <property type="match status" value="1"/>
</dbReference>
<protein>
    <recommendedName>
        <fullName evidence="4">Small ribosomal subunit protein bS18</fullName>
    </recommendedName>
</protein>
<comment type="similarity">
    <text evidence="1 4 5">Belongs to the bacterial ribosomal protein bS18 family.</text>
</comment>
<keyword evidence="4" id="KW-0699">rRNA-binding</keyword>
<dbReference type="PANTHER" id="PTHR13479">
    <property type="entry name" value="30S RIBOSOMAL PROTEIN S18"/>
    <property type="match status" value="1"/>
</dbReference>
<keyword evidence="4" id="KW-0694">RNA-binding</keyword>
<dbReference type="Pfam" id="PF01084">
    <property type="entry name" value="Ribosomal_S18"/>
    <property type="match status" value="1"/>
</dbReference>
<dbReference type="GO" id="GO:0003735">
    <property type="term" value="F:structural constituent of ribosome"/>
    <property type="evidence" value="ECO:0007669"/>
    <property type="project" value="InterPro"/>
</dbReference>
<evidence type="ECO:0000256" key="3">
    <source>
        <dbReference type="ARBA" id="ARBA00023274"/>
    </source>
</evidence>
<accession>A0A160T0F8</accession>
<evidence type="ECO:0000256" key="2">
    <source>
        <dbReference type="ARBA" id="ARBA00022980"/>
    </source>
</evidence>
<dbReference type="Gene3D" id="4.10.640.10">
    <property type="entry name" value="Ribosomal protein S18"/>
    <property type="match status" value="1"/>
</dbReference>
<proteinExistence type="inferred from homology"/>
<evidence type="ECO:0000256" key="1">
    <source>
        <dbReference type="ARBA" id="ARBA00005589"/>
    </source>
</evidence>
<comment type="function">
    <text evidence="4">Binds as a heterodimer with protein bS6 to the central domain of the 16S rRNA, where it helps stabilize the platform of the 30S subunit.</text>
</comment>
<dbReference type="InterPro" id="IPR036870">
    <property type="entry name" value="Ribosomal_bS18_sf"/>
</dbReference>
<evidence type="ECO:0000313" key="7">
    <source>
        <dbReference type="Proteomes" id="UP000215027"/>
    </source>
</evidence>
<dbReference type="KEGG" id="pbf:CFX0092_A0671"/>
<keyword evidence="2 4" id="KW-0689">Ribosomal protein</keyword>
<dbReference type="RefSeq" id="WP_095042149.1">
    <property type="nucleotide sequence ID" value="NZ_LN890655.1"/>
</dbReference>
<name>A0A160T0F8_9CHLR</name>
<dbReference type="GO" id="GO:0070181">
    <property type="term" value="F:small ribosomal subunit rRNA binding"/>
    <property type="evidence" value="ECO:0007669"/>
    <property type="project" value="TreeGrafter"/>
</dbReference>
<dbReference type="OrthoDB" id="9812008at2"/>
<dbReference type="InterPro" id="IPR001648">
    <property type="entry name" value="Ribosomal_bS18"/>
</dbReference>
<dbReference type="Proteomes" id="UP000215027">
    <property type="component" value="Chromosome I"/>
</dbReference>
<dbReference type="PANTHER" id="PTHR13479:SF40">
    <property type="entry name" value="SMALL RIBOSOMAL SUBUNIT PROTEIN BS18M"/>
    <property type="match status" value="1"/>
</dbReference>
<keyword evidence="3 4" id="KW-0687">Ribonucleoprotein</keyword>
<evidence type="ECO:0000313" key="6">
    <source>
        <dbReference type="EMBL" id="CUS02549.2"/>
    </source>
</evidence>
<dbReference type="AlphaFoldDB" id="A0A160T0F8"/>
<dbReference type="GO" id="GO:0006412">
    <property type="term" value="P:translation"/>
    <property type="evidence" value="ECO:0007669"/>
    <property type="project" value="UniProtKB-UniRule"/>
</dbReference>
<sequence>MQAPNRPNRRFRPTKRVCQFCVERTEIDYKAVDLLSRYVNEFGRMRPRRQTGTCAKHQRHLAREIKRARHIALLPFVSD</sequence>
<evidence type="ECO:0000256" key="5">
    <source>
        <dbReference type="RuleBase" id="RU003910"/>
    </source>
</evidence>
<reference evidence="6" key="1">
    <citation type="submission" date="2016-01" db="EMBL/GenBank/DDBJ databases">
        <authorList>
            <person name="Mcilroy J.S."/>
            <person name="Karst M S."/>
            <person name="Albertsen M."/>
        </authorList>
    </citation>
    <scope>NUCLEOTIDE SEQUENCE</scope>
    <source>
        <strain evidence="6">Cfx-K</strain>
    </source>
</reference>
<keyword evidence="7" id="KW-1185">Reference proteome</keyword>
<dbReference type="NCBIfam" id="TIGR00165">
    <property type="entry name" value="S18"/>
    <property type="match status" value="1"/>
</dbReference>
<dbReference type="GO" id="GO:0022627">
    <property type="term" value="C:cytosolic small ribosomal subunit"/>
    <property type="evidence" value="ECO:0007669"/>
    <property type="project" value="TreeGrafter"/>
</dbReference>
<dbReference type="EMBL" id="LN890655">
    <property type="protein sequence ID" value="CUS02549.2"/>
    <property type="molecule type" value="Genomic_DNA"/>
</dbReference>